<evidence type="ECO:0000313" key="3">
    <source>
        <dbReference type="Proteomes" id="UP000002588"/>
    </source>
</evidence>
<dbReference type="SUPFAM" id="SSF82657">
    <property type="entry name" value="BolA-like"/>
    <property type="match status" value="1"/>
</dbReference>
<dbReference type="KEGG" id="azo:azo1704"/>
<sequence>MTVIDRIRAALDAGFAPQDLDIRDDSAEHAGHAGARGGGHYAISIVSDAFAGKSTVARHRMIYAALDDLMKTQIHALAIRALTASEASMQPNQKEPR</sequence>
<dbReference type="AlphaFoldDB" id="A1K666"/>
<keyword evidence="3" id="KW-1185">Reference proteome</keyword>
<dbReference type="GO" id="GO:0016226">
    <property type="term" value="P:iron-sulfur cluster assembly"/>
    <property type="evidence" value="ECO:0007669"/>
    <property type="project" value="TreeGrafter"/>
</dbReference>
<dbReference type="RefSeq" id="WP_011765437.1">
    <property type="nucleotide sequence ID" value="NC_008702.1"/>
</dbReference>
<comment type="similarity">
    <text evidence="1">Belongs to the BolA/IbaG family.</text>
</comment>
<accession>A1K666</accession>
<reference evidence="2 3" key="1">
    <citation type="journal article" date="2006" name="Nat. Biotechnol.">
        <title>Complete genome of the mutualistic, N2-fixing grass endophyte Azoarcus sp. strain BH72.</title>
        <authorList>
            <person name="Krause A."/>
            <person name="Ramakumar A."/>
            <person name="Bartels D."/>
            <person name="Battistoni F."/>
            <person name="Bekel T."/>
            <person name="Boch J."/>
            <person name="Boehm M."/>
            <person name="Friedrich F."/>
            <person name="Hurek T."/>
            <person name="Krause L."/>
            <person name="Linke B."/>
            <person name="McHardy A.C."/>
            <person name="Sarkar A."/>
            <person name="Schneiker S."/>
            <person name="Syed A.A."/>
            <person name="Thauer R."/>
            <person name="Vorhoelter F.-J."/>
            <person name="Weidner S."/>
            <person name="Puehler A."/>
            <person name="Reinhold-Hurek B."/>
            <person name="Kaiser O."/>
            <person name="Goesmann A."/>
        </authorList>
    </citation>
    <scope>NUCLEOTIDE SEQUENCE [LARGE SCALE GENOMIC DNA]</scope>
    <source>
        <strain evidence="2 3">BH72</strain>
    </source>
</reference>
<dbReference type="PIRSF" id="PIRSF003113">
    <property type="entry name" value="BolA"/>
    <property type="match status" value="1"/>
</dbReference>
<dbReference type="eggNOG" id="COG0271">
    <property type="taxonomic scope" value="Bacteria"/>
</dbReference>
<dbReference type="Proteomes" id="UP000002588">
    <property type="component" value="Chromosome"/>
</dbReference>
<dbReference type="STRING" id="62928.azo1704"/>
<gene>
    <name evidence="2" type="ordered locus">azo1704</name>
</gene>
<dbReference type="EMBL" id="AM406670">
    <property type="protein sequence ID" value="CAL94321.1"/>
    <property type="molecule type" value="Genomic_DNA"/>
</dbReference>
<evidence type="ECO:0000256" key="1">
    <source>
        <dbReference type="RuleBase" id="RU003860"/>
    </source>
</evidence>
<dbReference type="PANTHER" id="PTHR46230:SF7">
    <property type="entry name" value="BOLA-LIKE PROTEIN 1"/>
    <property type="match status" value="1"/>
</dbReference>
<dbReference type="KEGG" id="aoa:dqs_1854"/>
<dbReference type="PANTHER" id="PTHR46230">
    <property type="match status" value="1"/>
</dbReference>
<protein>
    <submittedName>
        <fullName evidence="2">BolA-like protein</fullName>
    </submittedName>
</protein>
<organism evidence="2 3">
    <name type="scientific">Azoarcus sp. (strain BH72)</name>
    <dbReference type="NCBI Taxonomy" id="418699"/>
    <lineage>
        <taxon>Bacteria</taxon>
        <taxon>Pseudomonadati</taxon>
        <taxon>Pseudomonadota</taxon>
        <taxon>Betaproteobacteria</taxon>
        <taxon>Rhodocyclales</taxon>
        <taxon>Zoogloeaceae</taxon>
        <taxon>Azoarcus</taxon>
    </lineage>
</organism>
<dbReference type="InterPro" id="IPR002634">
    <property type="entry name" value="BolA"/>
</dbReference>
<proteinExistence type="inferred from homology"/>
<dbReference type="Pfam" id="PF01722">
    <property type="entry name" value="BolA"/>
    <property type="match status" value="1"/>
</dbReference>
<name>A1K666_AZOSB</name>
<dbReference type="HOGENOM" id="CLU_109462_2_1_4"/>
<dbReference type="Gene3D" id="3.30.300.90">
    <property type="entry name" value="BolA-like"/>
    <property type="match status" value="1"/>
</dbReference>
<evidence type="ECO:0000313" key="2">
    <source>
        <dbReference type="EMBL" id="CAL94321.1"/>
    </source>
</evidence>
<dbReference type="InterPro" id="IPR036065">
    <property type="entry name" value="BolA-like_sf"/>
</dbReference>